<dbReference type="SUPFAM" id="SSF161098">
    <property type="entry name" value="MetI-like"/>
    <property type="match status" value="1"/>
</dbReference>
<gene>
    <name evidence="9" type="primary">amyD2</name>
    <name evidence="9" type="ORF">CLPA_c31610</name>
    <name evidence="10" type="ORF">CP6013_00024</name>
</gene>
<feature type="transmembrane region" description="Helical" evidence="7">
    <location>
        <begin position="269"/>
        <end position="290"/>
    </location>
</feature>
<dbReference type="EMBL" id="JPGY02000001">
    <property type="protein sequence ID" value="KRU10777.1"/>
    <property type="molecule type" value="Genomic_DNA"/>
</dbReference>
<dbReference type="PATRIC" id="fig|1262449.3.peg.2432"/>
<evidence type="ECO:0000313" key="9">
    <source>
        <dbReference type="EMBL" id="AJA53215.1"/>
    </source>
</evidence>
<evidence type="ECO:0000256" key="5">
    <source>
        <dbReference type="ARBA" id="ARBA00022989"/>
    </source>
</evidence>
<dbReference type="AlphaFoldDB" id="A0A0H3J7Q6"/>
<dbReference type="CDD" id="cd06261">
    <property type="entry name" value="TM_PBP2"/>
    <property type="match status" value="1"/>
</dbReference>
<dbReference type="InterPro" id="IPR000515">
    <property type="entry name" value="MetI-like"/>
</dbReference>
<reference evidence="9 12" key="1">
    <citation type="journal article" date="2015" name="Genome Announc.">
        <title>Complete Genome Sequence of the Nitrogen-Fixing and Solvent-Producing Clostridium pasteurianum DSM 525.</title>
        <authorList>
            <person name="Poehlein A."/>
            <person name="Grosse-Honebrink A."/>
            <person name="Zhang Y."/>
            <person name="Minton N.P."/>
            <person name="Daniel R."/>
        </authorList>
    </citation>
    <scope>NUCLEOTIDE SEQUENCE [LARGE SCALE GENOMIC DNA]</scope>
    <source>
        <strain evidence="9">DSM 525</strain>
        <strain evidence="12">DSM 525 / ATCC 6013</strain>
    </source>
</reference>
<keyword evidence="4 7" id="KW-0812">Transmembrane</keyword>
<dbReference type="Proteomes" id="UP000028042">
    <property type="component" value="Unassembled WGS sequence"/>
</dbReference>
<accession>A0A0H3J7Q6</accession>
<keyword evidence="3" id="KW-1003">Cell membrane</keyword>
<evidence type="ECO:0000256" key="6">
    <source>
        <dbReference type="ARBA" id="ARBA00023136"/>
    </source>
</evidence>
<keyword evidence="6 7" id="KW-0472">Membrane</keyword>
<dbReference type="KEGG" id="cpae:CPAST_c31610"/>
<name>A0A0H3J7Q6_CLOPA</name>
<reference evidence="10 11" key="3">
    <citation type="journal article" name="Genome Announc.">
        <title>Improved Draft Genome Sequence of Clostridium pasteurianum Strain ATCC 6013 (DSM 525) Using a Hybrid Next-Generation Sequencing Approach.</title>
        <authorList>
            <person name="Pyne M.E."/>
            <person name="Utturkar S."/>
            <person name="Brown S.D."/>
            <person name="Moo-Young M."/>
            <person name="Chung D.A."/>
            <person name="Chou C.P."/>
        </authorList>
    </citation>
    <scope>NUCLEOTIDE SEQUENCE [LARGE SCALE GENOMIC DNA]</scope>
    <source>
        <strain evidence="10 11">ATCC 6013</strain>
    </source>
</reference>
<evidence type="ECO:0000259" key="8">
    <source>
        <dbReference type="PROSITE" id="PS50928"/>
    </source>
</evidence>
<feature type="transmembrane region" description="Helical" evidence="7">
    <location>
        <begin position="72"/>
        <end position="98"/>
    </location>
</feature>
<dbReference type="RefSeq" id="WP_003445653.1">
    <property type="nucleotide sequence ID" value="NZ_ANZB01000007.1"/>
</dbReference>
<dbReference type="GO" id="GO:0055085">
    <property type="term" value="P:transmembrane transport"/>
    <property type="evidence" value="ECO:0007669"/>
    <property type="project" value="InterPro"/>
</dbReference>
<feature type="transmembrane region" description="Helical" evidence="7">
    <location>
        <begin position="161"/>
        <end position="182"/>
    </location>
</feature>
<evidence type="ECO:0000256" key="4">
    <source>
        <dbReference type="ARBA" id="ARBA00022692"/>
    </source>
</evidence>
<feature type="transmembrane region" description="Helical" evidence="7">
    <location>
        <begin position="12"/>
        <end position="36"/>
    </location>
</feature>
<dbReference type="InterPro" id="IPR050809">
    <property type="entry name" value="UgpAE/MalFG_permease"/>
</dbReference>
<evidence type="ECO:0000313" key="10">
    <source>
        <dbReference type="EMBL" id="KRU10777.1"/>
    </source>
</evidence>
<dbReference type="GO" id="GO:0005886">
    <property type="term" value="C:plasma membrane"/>
    <property type="evidence" value="ECO:0007669"/>
    <property type="project" value="UniProtKB-SubCell"/>
</dbReference>
<evidence type="ECO:0000313" key="11">
    <source>
        <dbReference type="Proteomes" id="UP000028042"/>
    </source>
</evidence>
<protein>
    <submittedName>
        <fullName evidence="10">ABC-type transporter, integral membrane subunit</fullName>
    </submittedName>
    <submittedName>
        <fullName evidence="9">Putative starch degradation products transport system permease protein AmyD</fullName>
    </submittedName>
</protein>
<sequence length="298" mass="33883">MEQFYRKWFKIFSLPAIILFAVVILIPFIVGVIYSFTAWRGTYFMGGEHWWQALVGFDNYAKVFQSDKFRTAFLYTIKFTVIAVIVVNAFSLILSMLLVKTQRGAGIFRVIFYMPNLLGGLALGFIWQFIFQIVYSKIFFGENGIIHIPFLTNMTQDSTKAMFALVIMVTWQMAGYMMLIYVNGLNTISKDLYEAASIDGASPTQRFFKITVPMLMPSFTIVFFLTLSNCFRLLDQNLALTNGNFGTRMLALQVLQTTKDTVPPNYGFAQAQAVIFFILIAIIALAQVSVMKKKEVEA</sequence>
<dbReference type="Proteomes" id="UP000030905">
    <property type="component" value="Chromosome"/>
</dbReference>
<evidence type="ECO:0000256" key="1">
    <source>
        <dbReference type="ARBA" id="ARBA00004651"/>
    </source>
</evidence>
<dbReference type="KEGG" id="cpat:CLPA_c31610"/>
<comment type="subcellular location">
    <subcellularLocation>
        <location evidence="1 7">Cell membrane</location>
        <topology evidence="1 7">Multi-pass membrane protein</topology>
    </subcellularLocation>
</comment>
<dbReference type="PANTHER" id="PTHR43227:SF11">
    <property type="entry name" value="BLL4140 PROTEIN"/>
    <property type="match status" value="1"/>
</dbReference>
<feature type="transmembrane region" description="Helical" evidence="7">
    <location>
        <begin position="214"/>
        <end position="234"/>
    </location>
</feature>
<dbReference type="InterPro" id="IPR035906">
    <property type="entry name" value="MetI-like_sf"/>
</dbReference>
<dbReference type="Pfam" id="PF00528">
    <property type="entry name" value="BPD_transp_1"/>
    <property type="match status" value="1"/>
</dbReference>
<feature type="transmembrane region" description="Helical" evidence="7">
    <location>
        <begin position="110"/>
        <end position="130"/>
    </location>
</feature>
<proteinExistence type="inferred from homology"/>
<evidence type="ECO:0000256" key="7">
    <source>
        <dbReference type="RuleBase" id="RU363032"/>
    </source>
</evidence>
<organism evidence="9 12">
    <name type="scientific">Clostridium pasteurianum DSM 525 = ATCC 6013</name>
    <dbReference type="NCBI Taxonomy" id="1262449"/>
    <lineage>
        <taxon>Bacteria</taxon>
        <taxon>Bacillati</taxon>
        <taxon>Bacillota</taxon>
        <taxon>Clostridia</taxon>
        <taxon>Eubacteriales</taxon>
        <taxon>Clostridiaceae</taxon>
        <taxon>Clostridium</taxon>
    </lineage>
</organism>
<evidence type="ECO:0000256" key="2">
    <source>
        <dbReference type="ARBA" id="ARBA00022448"/>
    </source>
</evidence>
<dbReference type="eggNOG" id="COG1175">
    <property type="taxonomic scope" value="Bacteria"/>
</dbReference>
<dbReference type="Gene3D" id="1.10.3720.10">
    <property type="entry name" value="MetI-like"/>
    <property type="match status" value="1"/>
</dbReference>
<keyword evidence="5 7" id="KW-1133">Transmembrane helix</keyword>
<evidence type="ECO:0000256" key="3">
    <source>
        <dbReference type="ARBA" id="ARBA00022475"/>
    </source>
</evidence>
<keyword evidence="2 7" id="KW-0813">Transport</keyword>
<feature type="domain" description="ABC transmembrane type-1" evidence="8">
    <location>
        <begin position="73"/>
        <end position="287"/>
    </location>
</feature>
<evidence type="ECO:0000313" key="12">
    <source>
        <dbReference type="Proteomes" id="UP000030905"/>
    </source>
</evidence>
<dbReference type="GeneID" id="93075269"/>
<dbReference type="PROSITE" id="PS50928">
    <property type="entry name" value="ABC_TM1"/>
    <property type="match status" value="1"/>
</dbReference>
<dbReference type="EMBL" id="CP009268">
    <property type="protein sequence ID" value="AJA53215.1"/>
    <property type="molecule type" value="Genomic_DNA"/>
</dbReference>
<keyword evidence="12" id="KW-1185">Reference proteome</keyword>
<reference evidence="10" key="2">
    <citation type="submission" date="2015-10" db="EMBL/GenBank/DDBJ databases">
        <title>Improved Draft Genome Sequence of Clostridium pasteurianum Strain ATCC 6013 (DSM 525) Using a Hybrid Next-Generation Sequencing Approach.</title>
        <authorList>
            <person name="Pyne M.E."/>
            <person name="Utturkar S.M."/>
            <person name="Brown S.D."/>
            <person name="Moo-Young M."/>
            <person name="Chung D.A."/>
            <person name="Chou P.C."/>
        </authorList>
    </citation>
    <scope>NUCLEOTIDE SEQUENCE</scope>
    <source>
        <strain evidence="10">ATCC 6013</strain>
    </source>
</reference>
<comment type="similarity">
    <text evidence="7">Belongs to the binding-protein-dependent transport system permease family.</text>
</comment>
<dbReference type="PANTHER" id="PTHR43227">
    <property type="entry name" value="BLL4140 PROTEIN"/>
    <property type="match status" value="1"/>
</dbReference>